<sequence>AAHPPGGRRGGPAVPRSPDGEMPQSERGGGETGGRSPRSDAGASHISVTPQVRVQLQPPGAGSASAAGAARAAGPASAPPQRRSPAQPGGLSSAQPSTSPRPSGVGVALSP</sequence>
<organism evidence="2 3">
    <name type="scientific">Prorocentrum cordatum</name>
    <dbReference type="NCBI Taxonomy" id="2364126"/>
    <lineage>
        <taxon>Eukaryota</taxon>
        <taxon>Sar</taxon>
        <taxon>Alveolata</taxon>
        <taxon>Dinophyceae</taxon>
        <taxon>Prorocentrales</taxon>
        <taxon>Prorocentraceae</taxon>
        <taxon>Prorocentrum</taxon>
    </lineage>
</organism>
<feature type="region of interest" description="Disordered" evidence="1">
    <location>
        <begin position="1"/>
        <end position="111"/>
    </location>
</feature>
<proteinExistence type="predicted"/>
<gene>
    <name evidence="2" type="ORF">PCOR1329_LOCUS25030</name>
</gene>
<feature type="compositionally biased region" description="Low complexity" evidence="1">
    <location>
        <begin position="1"/>
        <end position="16"/>
    </location>
</feature>
<feature type="compositionally biased region" description="Polar residues" evidence="1">
    <location>
        <begin position="92"/>
        <end position="101"/>
    </location>
</feature>
<name>A0ABN9S2Z0_9DINO</name>
<evidence type="ECO:0000313" key="2">
    <source>
        <dbReference type="EMBL" id="CAK0824662.1"/>
    </source>
</evidence>
<evidence type="ECO:0000256" key="1">
    <source>
        <dbReference type="SAM" id="MobiDB-lite"/>
    </source>
</evidence>
<evidence type="ECO:0000313" key="3">
    <source>
        <dbReference type="Proteomes" id="UP001189429"/>
    </source>
</evidence>
<dbReference type="Proteomes" id="UP001189429">
    <property type="component" value="Unassembled WGS sequence"/>
</dbReference>
<keyword evidence="3" id="KW-1185">Reference proteome</keyword>
<reference evidence="2" key="1">
    <citation type="submission" date="2023-10" db="EMBL/GenBank/DDBJ databases">
        <authorList>
            <person name="Chen Y."/>
            <person name="Shah S."/>
            <person name="Dougan E. K."/>
            <person name="Thang M."/>
            <person name="Chan C."/>
        </authorList>
    </citation>
    <scope>NUCLEOTIDE SEQUENCE [LARGE SCALE GENOMIC DNA]</scope>
</reference>
<feature type="non-terminal residue" evidence="2">
    <location>
        <position position="1"/>
    </location>
</feature>
<dbReference type="EMBL" id="CAUYUJ010008694">
    <property type="protein sequence ID" value="CAK0824662.1"/>
    <property type="molecule type" value="Genomic_DNA"/>
</dbReference>
<accession>A0ABN9S2Z0</accession>
<feature type="non-terminal residue" evidence="2">
    <location>
        <position position="111"/>
    </location>
</feature>
<protein>
    <submittedName>
        <fullName evidence="2">Uncharacterized protein</fullName>
    </submittedName>
</protein>
<feature type="compositionally biased region" description="Low complexity" evidence="1">
    <location>
        <begin position="57"/>
        <end position="90"/>
    </location>
</feature>
<comment type="caution">
    <text evidence="2">The sequence shown here is derived from an EMBL/GenBank/DDBJ whole genome shotgun (WGS) entry which is preliminary data.</text>
</comment>